<gene>
    <name evidence="2" type="ORF">E0D97_15380</name>
</gene>
<dbReference type="AlphaFoldDB" id="A0A4R0P651"/>
<keyword evidence="3" id="KW-1185">Reference proteome</keyword>
<dbReference type="EMBL" id="SJST01000007">
    <property type="protein sequence ID" value="TCD12383.1"/>
    <property type="molecule type" value="Genomic_DNA"/>
</dbReference>
<reference evidence="2 3" key="1">
    <citation type="journal article" date="2015" name="Antonie Van Leeuwenhoek">
        <title>Oricola cellulosilytica gen. nov., sp. nov., a cellulose-degrading bacterium of the family Phyllobacteriaceae isolated from surface seashore water, and emended descriptions of Mesorhizobium loti and Phyllobacterium myrsinacearum.</title>
        <authorList>
            <person name="Hameed A."/>
            <person name="Shahina M."/>
            <person name="Lai W.A."/>
            <person name="Lin S.Y."/>
            <person name="Young L.S."/>
            <person name="Liu Y.C."/>
            <person name="Hsu Y.H."/>
            <person name="Young C.C."/>
        </authorList>
    </citation>
    <scope>NUCLEOTIDE SEQUENCE [LARGE SCALE GENOMIC DNA]</scope>
    <source>
        <strain evidence="2 3">KCTC 52183</strain>
    </source>
</reference>
<accession>A0A4R0P651</accession>
<organism evidence="2 3">
    <name type="scientific">Oricola cellulosilytica</name>
    <dbReference type="NCBI Taxonomy" id="1429082"/>
    <lineage>
        <taxon>Bacteria</taxon>
        <taxon>Pseudomonadati</taxon>
        <taxon>Pseudomonadota</taxon>
        <taxon>Alphaproteobacteria</taxon>
        <taxon>Hyphomicrobiales</taxon>
        <taxon>Ahrensiaceae</taxon>
        <taxon>Oricola</taxon>
    </lineage>
</organism>
<sequence length="272" mass="28974">MYNTDLPTRAELPSSARLKRSTIIAAIVAAALLVTVVLPAEYGIDPTRIGRMLGVTEMGEIKTQLAQEAEADRRATEQAVQQTLSNPGAPVPQAASAAVEGRLSAIDQRLDAIVALLVRQQQSQGGGTPDSLSNSDAPTQADQRDAQDVATVLDETPGVPVPADPPANEWADEVSIVLAPGEGAELKLVMEADAEAEFHWTANGAVLNFDTHGDGGGQSVSYEKGRGIAEDEGVLRAAFQGNHGWFWRNRTDAPVTLTLRTRGEYRELKRTA</sequence>
<dbReference type="RefSeq" id="WP_131570538.1">
    <property type="nucleotide sequence ID" value="NZ_JAINFK010000005.1"/>
</dbReference>
<protein>
    <recommendedName>
        <fullName evidence="4">Transmembrane anchor protein</fullName>
    </recommendedName>
</protein>
<evidence type="ECO:0008006" key="4">
    <source>
        <dbReference type="Google" id="ProtNLM"/>
    </source>
</evidence>
<comment type="caution">
    <text evidence="2">The sequence shown here is derived from an EMBL/GenBank/DDBJ whole genome shotgun (WGS) entry which is preliminary data.</text>
</comment>
<dbReference type="Proteomes" id="UP000291301">
    <property type="component" value="Unassembled WGS sequence"/>
</dbReference>
<evidence type="ECO:0000256" key="1">
    <source>
        <dbReference type="SAM" id="MobiDB-lite"/>
    </source>
</evidence>
<dbReference type="OrthoDB" id="952847at2"/>
<evidence type="ECO:0000313" key="2">
    <source>
        <dbReference type="EMBL" id="TCD12383.1"/>
    </source>
</evidence>
<name>A0A4R0P651_9HYPH</name>
<feature type="region of interest" description="Disordered" evidence="1">
    <location>
        <begin position="123"/>
        <end position="147"/>
    </location>
</feature>
<evidence type="ECO:0000313" key="3">
    <source>
        <dbReference type="Proteomes" id="UP000291301"/>
    </source>
</evidence>
<feature type="compositionally biased region" description="Polar residues" evidence="1">
    <location>
        <begin position="130"/>
        <end position="141"/>
    </location>
</feature>
<proteinExistence type="predicted"/>